<dbReference type="PROSITE" id="PS00330">
    <property type="entry name" value="HEMOLYSIN_CALCIUM"/>
    <property type="match status" value="1"/>
</dbReference>
<dbReference type="RefSeq" id="WP_379035219.1">
    <property type="nucleotide sequence ID" value="NZ_JBHTLN010000006.1"/>
</dbReference>
<evidence type="ECO:0000256" key="1">
    <source>
        <dbReference type="ARBA" id="ARBA00001913"/>
    </source>
</evidence>
<evidence type="ECO:0000256" key="7">
    <source>
        <dbReference type="ARBA" id="ARBA00022737"/>
    </source>
</evidence>
<dbReference type="InterPro" id="IPR018511">
    <property type="entry name" value="Hemolysin-typ_Ca-bd_CS"/>
</dbReference>
<dbReference type="SUPFAM" id="SSF55486">
    <property type="entry name" value="Metalloproteases ('zincins'), catalytic domain"/>
    <property type="match status" value="1"/>
</dbReference>
<reference evidence="13" key="1">
    <citation type="journal article" date="2019" name="Int. J. Syst. Evol. Microbiol.">
        <title>The Global Catalogue of Microorganisms (GCM) 10K type strain sequencing project: providing services to taxonomists for standard genome sequencing and annotation.</title>
        <authorList>
            <consortium name="The Broad Institute Genomics Platform"/>
            <consortium name="The Broad Institute Genome Sequencing Center for Infectious Disease"/>
            <person name="Wu L."/>
            <person name="Ma J."/>
        </authorList>
    </citation>
    <scope>NUCLEOTIDE SEQUENCE [LARGE SCALE GENOMIC DNA]</scope>
    <source>
        <strain evidence="13">CCUG 58411</strain>
    </source>
</reference>
<keyword evidence="6" id="KW-0479">Metal-binding</keyword>
<keyword evidence="10 12" id="KW-0482">Metalloprotease</keyword>
<comment type="caution">
    <text evidence="12">The sequence shown here is derived from an EMBL/GenBank/DDBJ whole genome shotgun (WGS) entry which is preliminary data.</text>
</comment>
<dbReference type="Pfam" id="PF00353">
    <property type="entry name" value="HemolysinCabind"/>
    <property type="match status" value="1"/>
</dbReference>
<evidence type="ECO:0000256" key="2">
    <source>
        <dbReference type="ARBA" id="ARBA00004613"/>
    </source>
</evidence>
<keyword evidence="4" id="KW-0964">Secreted</keyword>
<keyword evidence="5" id="KW-0645">Protease</keyword>
<evidence type="ECO:0000313" key="13">
    <source>
        <dbReference type="Proteomes" id="UP001597206"/>
    </source>
</evidence>
<dbReference type="CDD" id="cd04277">
    <property type="entry name" value="ZnMc_serralysin_like"/>
    <property type="match status" value="1"/>
</dbReference>
<keyword evidence="7" id="KW-0677">Repeat</keyword>
<proteinExistence type="inferred from homology"/>
<dbReference type="SMART" id="SM00235">
    <property type="entry name" value="ZnMc"/>
    <property type="match status" value="1"/>
</dbReference>
<evidence type="ECO:0000256" key="3">
    <source>
        <dbReference type="ARBA" id="ARBA00009490"/>
    </source>
</evidence>
<dbReference type="InterPro" id="IPR006026">
    <property type="entry name" value="Peptidase_Metallo"/>
</dbReference>
<dbReference type="Pfam" id="PF00413">
    <property type="entry name" value="Peptidase_M10"/>
    <property type="match status" value="1"/>
</dbReference>
<evidence type="ECO:0000256" key="10">
    <source>
        <dbReference type="ARBA" id="ARBA00023049"/>
    </source>
</evidence>
<organism evidence="12 13">
    <name type="scientific">Methylophilus flavus</name>
    <dbReference type="NCBI Taxonomy" id="640084"/>
    <lineage>
        <taxon>Bacteria</taxon>
        <taxon>Pseudomonadati</taxon>
        <taxon>Pseudomonadota</taxon>
        <taxon>Betaproteobacteria</taxon>
        <taxon>Nitrosomonadales</taxon>
        <taxon>Methylophilaceae</taxon>
        <taxon>Methylophilus</taxon>
    </lineage>
</organism>
<name>A0ABW3PML4_9PROT</name>
<evidence type="ECO:0000259" key="11">
    <source>
        <dbReference type="SMART" id="SM00235"/>
    </source>
</evidence>
<keyword evidence="9" id="KW-0862">Zinc</keyword>
<evidence type="ECO:0000256" key="4">
    <source>
        <dbReference type="ARBA" id="ARBA00022525"/>
    </source>
</evidence>
<keyword evidence="13" id="KW-1185">Reference proteome</keyword>
<keyword evidence="8 12" id="KW-0378">Hydrolase</keyword>
<dbReference type="InterPro" id="IPR001818">
    <property type="entry name" value="Pept_M10_metallopeptidase"/>
</dbReference>
<dbReference type="InterPro" id="IPR001343">
    <property type="entry name" value="Hemolysn_Ca-bd"/>
</dbReference>
<dbReference type="InterPro" id="IPR024079">
    <property type="entry name" value="MetalloPept_cat_dom_sf"/>
</dbReference>
<dbReference type="EMBL" id="JBHTLN010000006">
    <property type="protein sequence ID" value="MFD1123480.1"/>
    <property type="molecule type" value="Genomic_DNA"/>
</dbReference>
<dbReference type="Gene3D" id="2.150.10.10">
    <property type="entry name" value="Serralysin-like metalloprotease, C-terminal"/>
    <property type="match status" value="1"/>
</dbReference>
<accession>A0ABW3PML4</accession>
<gene>
    <name evidence="12" type="ORF">ACFQ2T_13280</name>
</gene>
<feature type="non-terminal residue" evidence="12">
    <location>
        <position position="441"/>
    </location>
</feature>
<comment type="cofactor">
    <cofactor evidence="1">
        <name>Ca(2+)</name>
        <dbReference type="ChEBI" id="CHEBI:29108"/>
    </cofactor>
</comment>
<dbReference type="Gene3D" id="3.40.390.10">
    <property type="entry name" value="Collagenase (Catalytic Domain)"/>
    <property type="match status" value="1"/>
</dbReference>
<dbReference type="InterPro" id="IPR013858">
    <property type="entry name" value="Peptidase_M10B_C"/>
</dbReference>
<dbReference type="SUPFAM" id="SSF51120">
    <property type="entry name" value="beta-Roll"/>
    <property type="match status" value="1"/>
</dbReference>
<dbReference type="Pfam" id="PF08548">
    <property type="entry name" value="Peptidase_M10_C"/>
    <property type="match status" value="1"/>
</dbReference>
<dbReference type="EC" id="3.4.24.-" evidence="12"/>
<comment type="similarity">
    <text evidence="3">Belongs to the peptidase M10B family.</text>
</comment>
<dbReference type="PANTHER" id="PTHR10201">
    <property type="entry name" value="MATRIX METALLOPROTEINASE"/>
    <property type="match status" value="1"/>
</dbReference>
<dbReference type="PANTHER" id="PTHR10201:SF323">
    <property type="entry name" value="MATRIX METALLOPROTEINASE-21"/>
    <property type="match status" value="1"/>
</dbReference>
<dbReference type="Proteomes" id="UP001597206">
    <property type="component" value="Unassembled WGS sequence"/>
</dbReference>
<evidence type="ECO:0000256" key="6">
    <source>
        <dbReference type="ARBA" id="ARBA00022723"/>
    </source>
</evidence>
<comment type="subcellular location">
    <subcellularLocation>
        <location evidence="2">Secreted</location>
    </subcellularLocation>
</comment>
<sequence>MTIPTPDTTSEITLFDAGSSSSNPYLNVLLLGNKWGGPVGSSATVYYSFPTSRSDEYWSQDFINGYGINDPMPSFKPDYVSLTPLSTSQQYGITLALNAWSNVANLDFIKVNETPSAVGDIRFGFTSDGAMSPNIYAYTYSVDPYWYDISDTLPYTRSGDIWFNKTQPYPSGNNFSTGAMGYLAGLHEIGHALGLDHSFAEEEGDIGLPANIDYFQYTVMSYSDLPDNYFDGLNEYYPTTPMLYDILAIQHLYGANNDYNSGDNVYEFSSSQRYYQTIWDAGGNDTIKYVSAVGGVINLDAGSFSQLGRSFKVGPNNSTIQQENVAIAFNVLIENAIGGNGNDRISGNSSDNILDGGAGNDTLDGKGGNDTLIGGKGNDTYIIDNSGVTVTEDANEGIDQVNASVSSTLAANVENLVLTGNGDITGTGNELANTITGNAGD</sequence>
<evidence type="ECO:0000256" key="9">
    <source>
        <dbReference type="ARBA" id="ARBA00022833"/>
    </source>
</evidence>
<dbReference type="InterPro" id="IPR011049">
    <property type="entry name" value="Serralysin-like_metalloprot_C"/>
</dbReference>
<dbReference type="PRINTS" id="PR00313">
    <property type="entry name" value="CABNDNGRPT"/>
</dbReference>
<protein>
    <submittedName>
        <fullName evidence="12">Matrixin family metalloprotease</fullName>
        <ecNumber evidence="12">3.4.24.-</ecNumber>
    </submittedName>
</protein>
<evidence type="ECO:0000313" key="12">
    <source>
        <dbReference type="EMBL" id="MFD1123480.1"/>
    </source>
</evidence>
<dbReference type="GO" id="GO:0008237">
    <property type="term" value="F:metallopeptidase activity"/>
    <property type="evidence" value="ECO:0007669"/>
    <property type="project" value="UniProtKB-KW"/>
</dbReference>
<evidence type="ECO:0000256" key="5">
    <source>
        <dbReference type="ARBA" id="ARBA00022670"/>
    </source>
</evidence>
<evidence type="ECO:0000256" key="8">
    <source>
        <dbReference type="ARBA" id="ARBA00022801"/>
    </source>
</evidence>
<feature type="domain" description="Peptidase metallopeptidase" evidence="11">
    <location>
        <begin position="31"/>
        <end position="255"/>
    </location>
</feature>
<dbReference type="InterPro" id="IPR034033">
    <property type="entry name" value="Serralysin-like"/>
</dbReference>